<feature type="compositionally biased region" description="Pro residues" evidence="3">
    <location>
        <begin position="622"/>
        <end position="642"/>
    </location>
</feature>
<dbReference type="CDD" id="cd16988">
    <property type="entry name" value="ANTH_N_YAP180"/>
    <property type="match status" value="1"/>
</dbReference>
<gene>
    <name evidence="5" type="ORF">BXZ70DRAFT_1005408</name>
</gene>
<evidence type="ECO:0000256" key="3">
    <source>
        <dbReference type="SAM" id="MobiDB-lite"/>
    </source>
</evidence>
<dbReference type="GO" id="GO:0032050">
    <property type="term" value="F:clathrin heavy chain binding"/>
    <property type="evidence" value="ECO:0007669"/>
    <property type="project" value="TreeGrafter"/>
</dbReference>
<dbReference type="OrthoDB" id="44015at2759"/>
<dbReference type="GO" id="GO:0000149">
    <property type="term" value="F:SNARE binding"/>
    <property type="evidence" value="ECO:0007669"/>
    <property type="project" value="TreeGrafter"/>
</dbReference>
<evidence type="ECO:0000256" key="2">
    <source>
        <dbReference type="ARBA" id="ARBA00022490"/>
    </source>
</evidence>
<feature type="compositionally biased region" description="Polar residues" evidence="3">
    <location>
        <begin position="529"/>
        <end position="607"/>
    </location>
</feature>
<feature type="compositionally biased region" description="Low complexity" evidence="3">
    <location>
        <begin position="362"/>
        <end position="380"/>
    </location>
</feature>
<dbReference type="Pfam" id="PF07651">
    <property type="entry name" value="ANTH"/>
    <property type="match status" value="1"/>
</dbReference>
<dbReference type="GO" id="GO:0005545">
    <property type="term" value="F:1-phosphatidylinositol binding"/>
    <property type="evidence" value="ECO:0007669"/>
    <property type="project" value="InterPro"/>
</dbReference>
<dbReference type="InterPro" id="IPR014712">
    <property type="entry name" value="ANTH_dom_sf"/>
</dbReference>
<dbReference type="GO" id="GO:0005546">
    <property type="term" value="F:phosphatidylinositol-4,5-bisphosphate binding"/>
    <property type="evidence" value="ECO:0007669"/>
    <property type="project" value="TreeGrafter"/>
</dbReference>
<keyword evidence="6" id="KW-1185">Reference proteome</keyword>
<feature type="compositionally biased region" description="Low complexity" evidence="3">
    <location>
        <begin position="608"/>
        <end position="621"/>
    </location>
</feature>
<feature type="compositionally biased region" description="Low complexity" evidence="3">
    <location>
        <begin position="762"/>
        <end position="795"/>
    </location>
</feature>
<dbReference type="InterPro" id="IPR008942">
    <property type="entry name" value="ENTH_VHS"/>
</dbReference>
<feature type="compositionally biased region" description="Polar residues" evidence="3">
    <location>
        <begin position="846"/>
        <end position="885"/>
    </location>
</feature>
<dbReference type="Gene3D" id="1.25.40.90">
    <property type="match status" value="1"/>
</dbReference>
<feature type="region of interest" description="Disordered" evidence="3">
    <location>
        <begin position="506"/>
        <end position="825"/>
    </location>
</feature>
<name>A0A8K0XSF6_9AGAR</name>
<feature type="region of interest" description="Disordered" evidence="3">
    <location>
        <begin position="335"/>
        <end position="386"/>
    </location>
</feature>
<dbReference type="GO" id="GO:0072583">
    <property type="term" value="P:clathrin-dependent endocytosis"/>
    <property type="evidence" value="ECO:0007669"/>
    <property type="project" value="InterPro"/>
</dbReference>
<dbReference type="SMART" id="SM00273">
    <property type="entry name" value="ENTH"/>
    <property type="match status" value="1"/>
</dbReference>
<dbReference type="GO" id="GO:0030136">
    <property type="term" value="C:clathrin-coated vesicle"/>
    <property type="evidence" value="ECO:0007669"/>
    <property type="project" value="InterPro"/>
</dbReference>
<dbReference type="EMBL" id="JAEVFJ010000006">
    <property type="protein sequence ID" value="KAH8103846.1"/>
    <property type="molecule type" value="Genomic_DNA"/>
</dbReference>
<feature type="region of interest" description="Disordered" evidence="3">
    <location>
        <begin position="148"/>
        <end position="176"/>
    </location>
</feature>
<comment type="caution">
    <text evidence="5">The sequence shown here is derived from an EMBL/GenBank/DDBJ whole genome shotgun (WGS) entry which is preliminary data.</text>
</comment>
<dbReference type="InterPro" id="IPR011417">
    <property type="entry name" value="ANTH_dom"/>
</dbReference>
<dbReference type="PANTHER" id="PTHR22951">
    <property type="entry name" value="CLATHRIN ASSEMBLY PROTEIN"/>
    <property type="match status" value="1"/>
</dbReference>
<feature type="compositionally biased region" description="Polar residues" evidence="3">
    <location>
        <begin position="796"/>
        <end position="818"/>
    </location>
</feature>
<dbReference type="GO" id="GO:0048268">
    <property type="term" value="P:clathrin coat assembly"/>
    <property type="evidence" value="ECO:0007669"/>
    <property type="project" value="InterPro"/>
</dbReference>
<evidence type="ECO:0000313" key="6">
    <source>
        <dbReference type="Proteomes" id="UP000813824"/>
    </source>
</evidence>
<dbReference type="GO" id="GO:0006900">
    <property type="term" value="P:vesicle budding from membrane"/>
    <property type="evidence" value="ECO:0007669"/>
    <property type="project" value="TreeGrafter"/>
</dbReference>
<evidence type="ECO:0000256" key="1">
    <source>
        <dbReference type="ARBA" id="ARBA00004496"/>
    </source>
</evidence>
<dbReference type="AlphaFoldDB" id="A0A8K0XSF6"/>
<protein>
    <submittedName>
        <fullName evidence="5">ANTH-domain-containing protein</fullName>
    </submittedName>
</protein>
<accession>A0A8K0XSF6</accession>
<dbReference type="InterPro" id="IPR045192">
    <property type="entry name" value="AP180-like"/>
</dbReference>
<feature type="compositionally biased region" description="Pro residues" evidence="3">
    <location>
        <begin position="350"/>
        <end position="361"/>
    </location>
</feature>
<dbReference type="Gene3D" id="1.20.58.150">
    <property type="entry name" value="ANTH domain"/>
    <property type="match status" value="1"/>
</dbReference>
<dbReference type="PROSITE" id="PS50942">
    <property type="entry name" value="ENTH"/>
    <property type="match status" value="1"/>
</dbReference>
<feature type="region of interest" description="Disordered" evidence="3">
    <location>
        <begin position="907"/>
        <end position="985"/>
    </location>
</feature>
<dbReference type="PANTHER" id="PTHR22951:SF5">
    <property type="entry name" value="PHOSPHATIDYLINOSITOL-BINDING CLATHRIN ASSEMBLY PROTEIN LAP"/>
    <property type="match status" value="1"/>
</dbReference>
<evidence type="ECO:0000313" key="5">
    <source>
        <dbReference type="EMBL" id="KAH8103846.1"/>
    </source>
</evidence>
<dbReference type="InterPro" id="IPR013809">
    <property type="entry name" value="ENTH"/>
</dbReference>
<dbReference type="FunFam" id="1.20.58.150:FF:000004">
    <property type="entry name" value="ENTH domain protein"/>
    <property type="match status" value="1"/>
</dbReference>
<reference evidence="5" key="1">
    <citation type="journal article" date="2021" name="New Phytol.">
        <title>Evolutionary innovations through gain and loss of genes in the ectomycorrhizal Boletales.</title>
        <authorList>
            <person name="Wu G."/>
            <person name="Miyauchi S."/>
            <person name="Morin E."/>
            <person name="Kuo A."/>
            <person name="Drula E."/>
            <person name="Varga T."/>
            <person name="Kohler A."/>
            <person name="Feng B."/>
            <person name="Cao Y."/>
            <person name="Lipzen A."/>
            <person name="Daum C."/>
            <person name="Hundley H."/>
            <person name="Pangilinan J."/>
            <person name="Johnson J."/>
            <person name="Barry K."/>
            <person name="LaButti K."/>
            <person name="Ng V."/>
            <person name="Ahrendt S."/>
            <person name="Min B."/>
            <person name="Choi I.G."/>
            <person name="Park H."/>
            <person name="Plett J.M."/>
            <person name="Magnuson J."/>
            <person name="Spatafora J.W."/>
            <person name="Nagy L.G."/>
            <person name="Henrissat B."/>
            <person name="Grigoriev I.V."/>
            <person name="Yang Z.L."/>
            <person name="Xu J."/>
            <person name="Martin F.M."/>
        </authorList>
    </citation>
    <scope>NUCLEOTIDE SEQUENCE</scope>
    <source>
        <strain evidence="5">KKN 215</strain>
    </source>
</reference>
<feature type="compositionally biased region" description="Gly residues" evidence="3">
    <location>
        <begin position="690"/>
        <end position="699"/>
    </location>
</feature>
<organism evidence="5 6">
    <name type="scientific">Cristinia sonorae</name>
    <dbReference type="NCBI Taxonomy" id="1940300"/>
    <lineage>
        <taxon>Eukaryota</taxon>
        <taxon>Fungi</taxon>
        <taxon>Dikarya</taxon>
        <taxon>Basidiomycota</taxon>
        <taxon>Agaricomycotina</taxon>
        <taxon>Agaricomycetes</taxon>
        <taxon>Agaricomycetidae</taxon>
        <taxon>Agaricales</taxon>
        <taxon>Pleurotineae</taxon>
        <taxon>Stephanosporaceae</taxon>
        <taxon>Cristinia</taxon>
    </lineage>
</organism>
<dbReference type="FunFam" id="1.25.40.90:FF:000036">
    <property type="entry name" value="Unplaced genomic scaffold supercont1.4, whole genome shotgun sequence"/>
    <property type="match status" value="1"/>
</dbReference>
<feature type="compositionally biased region" description="Low complexity" evidence="3">
    <location>
        <begin position="700"/>
        <end position="717"/>
    </location>
</feature>
<dbReference type="SUPFAM" id="SSF89009">
    <property type="entry name" value="GAT-like domain"/>
    <property type="match status" value="1"/>
</dbReference>
<evidence type="ECO:0000259" key="4">
    <source>
        <dbReference type="PROSITE" id="PS50942"/>
    </source>
</evidence>
<dbReference type="Proteomes" id="UP000813824">
    <property type="component" value="Unassembled WGS sequence"/>
</dbReference>
<feature type="compositionally biased region" description="Polar residues" evidence="3">
    <location>
        <begin position="927"/>
        <end position="943"/>
    </location>
</feature>
<sequence length="985" mass="103972">MSSSYEKVVKLACKPKAAPPKSKYLDPIVAATWSEDGAVHDVCKALSPRFREPNAVVVFKALIVLHTMIRNGSTDNVLGYLSSSEVLRLRNISAGHWEGYAAPQNLQNYATYLDTRIRAYRDLKHDAIRVQSESNRDLRNSLAIEEGRVEAGEKPSKSTRRRFGGGRKEEEVGSAATSLHQRSKTISGRKLRVMTVEKGLLRETKVVQKMIDVLGECRFYLDDLEDELNITALRMLVKDLLILFQACNEGVINVLEHYFEMSRVDAQEALAIYRHFCKETERVVEFLSVAKKLQNLLNVPIPNLRHAPVSLAGSLEEYLNDPNFEQNRIEYKTQKEAADRAAKSGTKLPAPKPTEKPPSPKPATSKAPTSQASSSASTSTPPKPANQAMIDFFSAIEEEQPQMFNPQTGSPTSNYFQQQAAFNPFSQQQPMMMTGAPFGQPQVQIQPTGMPTNPFGLQPQQSQPPFGGNFLTAQPTAFLQPQSTGAPNPFRQSMLMPTMTGMPSFAGMGVGMQAQPQPTGMPTNPFPLQPQQTSNPFPVQPQQTSNPFPTQQQGQSAPGQNPFPNFSEGNNPFPTQNPGQSQQGSNLFGGQPSQQNNGSNFFGSSPLSAPATSGPSFATPSAPTPSFAPPNAPALATPPRPASAPHRPNAVPDLQPVKSHQTGSRNPFGVPVTPAPPVPKVPTLMELAMGMGGGGGTPGGTNQQQQQQQQQTNQFGGLNSTPTGFNPSPNGQSTAMSSIASSFTFDKPSSPTATSPLRGLDTGATSSTTTGSTFSSSLFSSLSPQATATSTSTSPNGFTPSISISSAGGTQPLQSQPTGFGGIKPFKPSSSFGAALLESLPETPNGIGNSSSLGTSPSATGNPGTNGLSGFGNNPSQPFASSLTTGVGLRPQATGLAGAANPFRASMFPATTNPTGPFGGLGGPSSAFGNSNPFPSSLGTTPTGFMGGVGANNMFGGSAFGAGQDANKGQQQQQQQQQNGHASLI</sequence>
<dbReference type="GO" id="GO:0005905">
    <property type="term" value="C:clathrin-coated pit"/>
    <property type="evidence" value="ECO:0007669"/>
    <property type="project" value="TreeGrafter"/>
</dbReference>
<feature type="domain" description="ENTH" evidence="4">
    <location>
        <begin position="1"/>
        <end position="127"/>
    </location>
</feature>
<keyword evidence="2" id="KW-0963">Cytoplasm</keyword>
<feature type="region of interest" description="Disordered" evidence="3">
    <location>
        <begin position="839"/>
        <end position="887"/>
    </location>
</feature>
<dbReference type="SUPFAM" id="SSF48464">
    <property type="entry name" value="ENTH/VHS domain"/>
    <property type="match status" value="1"/>
</dbReference>
<comment type="subcellular location">
    <subcellularLocation>
        <location evidence="1">Cytoplasm</location>
    </subcellularLocation>
</comment>
<proteinExistence type="predicted"/>
<feature type="compositionally biased region" description="Polar residues" evidence="3">
    <location>
        <begin position="718"/>
        <end position="755"/>
    </location>
</feature>